<protein>
    <submittedName>
        <fullName evidence="1">Uncharacterized protein</fullName>
    </submittedName>
</protein>
<evidence type="ECO:0000313" key="2">
    <source>
        <dbReference type="Proteomes" id="UP000276133"/>
    </source>
</evidence>
<proteinExistence type="predicted"/>
<dbReference type="EMBL" id="REGN01005275">
    <property type="protein sequence ID" value="RNA14025.1"/>
    <property type="molecule type" value="Genomic_DNA"/>
</dbReference>
<gene>
    <name evidence="1" type="ORF">BpHYR1_015399</name>
</gene>
<comment type="caution">
    <text evidence="1">The sequence shown here is derived from an EMBL/GenBank/DDBJ whole genome shotgun (WGS) entry which is preliminary data.</text>
</comment>
<reference evidence="1 2" key="1">
    <citation type="journal article" date="2018" name="Sci. Rep.">
        <title>Genomic signatures of local adaptation to the degree of environmental predictability in rotifers.</title>
        <authorList>
            <person name="Franch-Gras L."/>
            <person name="Hahn C."/>
            <person name="Garcia-Roger E.M."/>
            <person name="Carmona M.J."/>
            <person name="Serra M."/>
            <person name="Gomez A."/>
        </authorList>
    </citation>
    <scope>NUCLEOTIDE SEQUENCE [LARGE SCALE GENOMIC DNA]</scope>
    <source>
        <strain evidence="1">HYR1</strain>
    </source>
</reference>
<name>A0A3M7QSS8_BRAPC</name>
<evidence type="ECO:0000313" key="1">
    <source>
        <dbReference type="EMBL" id="RNA14025.1"/>
    </source>
</evidence>
<dbReference type="Proteomes" id="UP000276133">
    <property type="component" value="Unassembled WGS sequence"/>
</dbReference>
<sequence length="79" mass="9525">MNRLSILNQCYEIGLEWQNVRYGLPKVSHLASFNVVPFMTQILNLKKFNILRKRKGLQFFSKVEIFFLKLFWLKAFKNK</sequence>
<organism evidence="1 2">
    <name type="scientific">Brachionus plicatilis</name>
    <name type="common">Marine rotifer</name>
    <name type="synonym">Brachionus muelleri</name>
    <dbReference type="NCBI Taxonomy" id="10195"/>
    <lineage>
        <taxon>Eukaryota</taxon>
        <taxon>Metazoa</taxon>
        <taxon>Spiralia</taxon>
        <taxon>Gnathifera</taxon>
        <taxon>Rotifera</taxon>
        <taxon>Eurotatoria</taxon>
        <taxon>Monogononta</taxon>
        <taxon>Pseudotrocha</taxon>
        <taxon>Ploima</taxon>
        <taxon>Brachionidae</taxon>
        <taxon>Brachionus</taxon>
    </lineage>
</organism>
<accession>A0A3M7QSS8</accession>
<dbReference type="AlphaFoldDB" id="A0A3M7QSS8"/>
<keyword evidence="2" id="KW-1185">Reference proteome</keyword>